<name>A0AAV7GJF3_DENCH</name>
<proteinExistence type="predicted"/>
<dbReference type="AlphaFoldDB" id="A0AAV7GJF3"/>
<reference evidence="3 4" key="1">
    <citation type="journal article" date="2021" name="Hortic Res">
        <title>Chromosome-scale assembly of the Dendrobium chrysotoxum genome enhances the understanding of orchid evolution.</title>
        <authorList>
            <person name="Zhang Y."/>
            <person name="Zhang G.Q."/>
            <person name="Zhang D."/>
            <person name="Liu X.D."/>
            <person name="Xu X.Y."/>
            <person name="Sun W.H."/>
            <person name="Yu X."/>
            <person name="Zhu X."/>
            <person name="Wang Z.W."/>
            <person name="Zhao X."/>
            <person name="Zhong W.Y."/>
            <person name="Chen H."/>
            <person name="Yin W.L."/>
            <person name="Huang T."/>
            <person name="Niu S.C."/>
            <person name="Liu Z.J."/>
        </authorList>
    </citation>
    <scope>NUCLEOTIDE SEQUENCE [LARGE SCALE GENOMIC DNA]</scope>
    <source>
        <strain evidence="3">Lindl</strain>
    </source>
</reference>
<dbReference type="GO" id="GO:0012505">
    <property type="term" value="C:endomembrane system"/>
    <property type="evidence" value="ECO:0007669"/>
    <property type="project" value="UniProtKB-SubCell"/>
</dbReference>
<gene>
    <name evidence="3" type="ORF">IEQ34_009560</name>
</gene>
<dbReference type="Gene3D" id="2.70.150.10">
    <property type="entry name" value="Calcium-transporting ATPase, cytoplasmic transduction domain A"/>
    <property type="match status" value="1"/>
</dbReference>
<comment type="subcellular location">
    <subcellularLocation>
        <location evidence="1">Endomembrane system</location>
        <topology evidence="1">Multi-pass membrane protein</topology>
    </subcellularLocation>
</comment>
<comment type="caution">
    <text evidence="3">The sequence shown here is derived from an EMBL/GenBank/DDBJ whole genome shotgun (WGS) entry which is preliminary data.</text>
</comment>
<keyword evidence="4" id="KW-1185">Reference proteome</keyword>
<organism evidence="3 4">
    <name type="scientific">Dendrobium chrysotoxum</name>
    <name type="common">Orchid</name>
    <dbReference type="NCBI Taxonomy" id="161865"/>
    <lineage>
        <taxon>Eukaryota</taxon>
        <taxon>Viridiplantae</taxon>
        <taxon>Streptophyta</taxon>
        <taxon>Embryophyta</taxon>
        <taxon>Tracheophyta</taxon>
        <taxon>Spermatophyta</taxon>
        <taxon>Magnoliopsida</taxon>
        <taxon>Liliopsida</taxon>
        <taxon>Asparagales</taxon>
        <taxon>Orchidaceae</taxon>
        <taxon>Epidendroideae</taxon>
        <taxon>Malaxideae</taxon>
        <taxon>Dendrobiinae</taxon>
        <taxon>Dendrobium</taxon>
    </lineage>
</organism>
<dbReference type="GO" id="GO:0005886">
    <property type="term" value="C:plasma membrane"/>
    <property type="evidence" value="ECO:0007669"/>
    <property type="project" value="TreeGrafter"/>
</dbReference>
<protein>
    <submittedName>
        <fullName evidence="3">Uncharacterized protein</fullName>
    </submittedName>
</protein>
<evidence type="ECO:0000313" key="4">
    <source>
        <dbReference type="Proteomes" id="UP000775213"/>
    </source>
</evidence>
<evidence type="ECO:0000256" key="1">
    <source>
        <dbReference type="ARBA" id="ARBA00004127"/>
    </source>
</evidence>
<evidence type="ECO:0000313" key="3">
    <source>
        <dbReference type="EMBL" id="KAH0461985.1"/>
    </source>
</evidence>
<keyword evidence="2" id="KW-0460">Magnesium</keyword>
<dbReference type="SUPFAM" id="SSF81653">
    <property type="entry name" value="Calcium ATPase, transduction domain A"/>
    <property type="match status" value="1"/>
</dbReference>
<accession>A0AAV7GJF3</accession>
<sequence length="209" mass="22708">MEGHTSVKDAIDGAVKILTVSVAEGLSSDLVPLMIGDQVPTNGILISGHSLAVDESSLIASEAINFNQRKRSLQFQSLNKEKQNIQLEVAEGLCGDLVPLMISDQVPTNGILISGHSLAVDESSLIGKVTVVGINTEWRLLVASISEDNATLERCCYFNWHSRALCCCVVSCCPYGQTRHWYASLLVKLESIRSTIIKFVFTNSEAINL</sequence>
<dbReference type="Proteomes" id="UP000775213">
    <property type="component" value="Unassembled WGS sequence"/>
</dbReference>
<evidence type="ECO:0000256" key="2">
    <source>
        <dbReference type="ARBA" id="ARBA00022842"/>
    </source>
</evidence>
<dbReference type="PANTHER" id="PTHR24093">
    <property type="entry name" value="CATION TRANSPORTING ATPASE"/>
    <property type="match status" value="1"/>
</dbReference>
<dbReference type="InterPro" id="IPR008250">
    <property type="entry name" value="ATPase_P-typ_transduc_dom_A_sf"/>
</dbReference>
<dbReference type="EMBL" id="JAGFBR010000009">
    <property type="protein sequence ID" value="KAH0461985.1"/>
    <property type="molecule type" value="Genomic_DNA"/>
</dbReference>
<dbReference type="GO" id="GO:0005388">
    <property type="term" value="F:P-type calcium transporter activity"/>
    <property type="evidence" value="ECO:0007669"/>
    <property type="project" value="TreeGrafter"/>
</dbReference>
<dbReference type="PANTHER" id="PTHR24093:SF369">
    <property type="entry name" value="CALCIUM-TRANSPORTING ATPASE"/>
    <property type="match status" value="1"/>
</dbReference>